<evidence type="ECO:0000313" key="2">
    <source>
        <dbReference type="Proteomes" id="UP000237104"/>
    </source>
</evidence>
<protein>
    <recommendedName>
        <fullName evidence="3">TfoX N-terminal domain-containing protein</fullName>
    </recommendedName>
</protein>
<proteinExistence type="predicted"/>
<dbReference type="Proteomes" id="UP000237104">
    <property type="component" value="Unassembled WGS sequence"/>
</dbReference>
<dbReference type="EMBL" id="PPXF01000067">
    <property type="protein sequence ID" value="POH59059.1"/>
    <property type="molecule type" value="Genomic_DNA"/>
</dbReference>
<comment type="caution">
    <text evidence="1">The sequence shown here is derived from an EMBL/GenBank/DDBJ whole genome shotgun (WGS) entry which is preliminary data.</text>
</comment>
<evidence type="ECO:0008006" key="3">
    <source>
        <dbReference type="Google" id="ProtNLM"/>
    </source>
</evidence>
<evidence type="ECO:0000313" key="1">
    <source>
        <dbReference type="EMBL" id="POH59059.1"/>
    </source>
</evidence>
<reference evidence="1 2" key="1">
    <citation type="submission" date="2018-01" db="EMBL/GenBank/DDBJ databases">
        <title>Cryobacterium sp. nov., from glaciers in China.</title>
        <authorList>
            <person name="Liu Q."/>
            <person name="Xin Y.-H."/>
        </authorList>
    </citation>
    <scope>NUCLEOTIDE SEQUENCE [LARGE SCALE GENOMIC DNA]</scope>
    <source>
        <strain evidence="1 2">TMB1-8</strain>
    </source>
</reference>
<sequence length="124" mass="13591">MVDTAHPVDDSAPQDSYGVSVGALYALVSELPAHPPVTRGKIFNGDGVKVQEKVFAFIGRNGDLVAKVPESRVRQLVSQHTGRPVVMGRRTMREWVRLPAEAGVGAWIEVLDEAYHFGLTRPTR</sequence>
<gene>
    <name evidence="1" type="ORF">C3B59_17685</name>
</gene>
<dbReference type="AlphaFoldDB" id="A0A2S3Z552"/>
<dbReference type="RefSeq" id="WP_103432512.1">
    <property type="nucleotide sequence ID" value="NZ_PPXF01000067.1"/>
</dbReference>
<name>A0A2S3Z552_9MICO</name>
<organism evidence="1 2">
    <name type="scientific">Cryobacterium zongtaii</name>
    <dbReference type="NCBI Taxonomy" id="1259217"/>
    <lineage>
        <taxon>Bacteria</taxon>
        <taxon>Bacillati</taxon>
        <taxon>Actinomycetota</taxon>
        <taxon>Actinomycetes</taxon>
        <taxon>Micrococcales</taxon>
        <taxon>Microbacteriaceae</taxon>
        <taxon>Cryobacterium</taxon>
    </lineage>
</organism>
<dbReference type="OrthoDB" id="8779526at2"/>
<accession>A0A2S3Z552</accession>